<evidence type="ECO:0000313" key="3">
    <source>
        <dbReference type="EMBL" id="MBB6011344.1"/>
    </source>
</evidence>
<keyword evidence="4" id="KW-1185">Reference proteome</keyword>
<dbReference type="Pfam" id="PF08021">
    <property type="entry name" value="FAD_binding_9"/>
    <property type="match status" value="1"/>
</dbReference>
<dbReference type="SUPFAM" id="SSF63380">
    <property type="entry name" value="Riboflavin synthase domain-like"/>
    <property type="match status" value="1"/>
</dbReference>
<dbReference type="PROSITE" id="PS51384">
    <property type="entry name" value="FAD_FR"/>
    <property type="match status" value="1"/>
</dbReference>
<dbReference type="InterPro" id="IPR007037">
    <property type="entry name" value="SIP_rossman_dom"/>
</dbReference>
<evidence type="ECO:0000313" key="4">
    <source>
        <dbReference type="Proteomes" id="UP000533306"/>
    </source>
</evidence>
<reference evidence="3 4" key="1">
    <citation type="submission" date="2020-08" db="EMBL/GenBank/DDBJ databases">
        <title>Genomic Encyclopedia of Type Strains, Phase IV (KMG-IV): sequencing the most valuable type-strain genomes for metagenomic binning, comparative biology and taxonomic classification.</title>
        <authorList>
            <person name="Goeker M."/>
        </authorList>
    </citation>
    <scope>NUCLEOTIDE SEQUENCE [LARGE SCALE GENOMIC DNA]</scope>
    <source>
        <strain evidence="3 4">DSM 11099</strain>
    </source>
</reference>
<dbReference type="InterPro" id="IPR017927">
    <property type="entry name" value="FAD-bd_FR_type"/>
</dbReference>
<dbReference type="AlphaFoldDB" id="A0A7W9VT13"/>
<gene>
    <name evidence="3" type="ORF">HNR59_000689</name>
</gene>
<dbReference type="InterPro" id="IPR039374">
    <property type="entry name" value="SIP_fam"/>
</dbReference>
<proteinExistence type="inferred from homology"/>
<dbReference type="InterPro" id="IPR017938">
    <property type="entry name" value="Riboflavin_synthase-like_b-brl"/>
</dbReference>
<evidence type="ECO:0000259" key="2">
    <source>
        <dbReference type="PROSITE" id="PS51384"/>
    </source>
</evidence>
<comment type="similarity">
    <text evidence="1">Belongs to the SIP oxidoreductase family.</text>
</comment>
<dbReference type="EMBL" id="JACHEU010000001">
    <property type="protein sequence ID" value="MBB6011344.1"/>
    <property type="molecule type" value="Genomic_DNA"/>
</dbReference>
<dbReference type="PANTHER" id="PTHR30157">
    <property type="entry name" value="FERRIC REDUCTASE, NADPH-DEPENDENT"/>
    <property type="match status" value="1"/>
</dbReference>
<protein>
    <submittedName>
        <fullName evidence="3">NADPH-dependent ferric siderophore reductase</fullName>
    </submittedName>
</protein>
<dbReference type="Proteomes" id="UP000533306">
    <property type="component" value="Unassembled WGS sequence"/>
</dbReference>
<dbReference type="Gene3D" id="2.40.30.10">
    <property type="entry name" value="Translation factors"/>
    <property type="match status" value="1"/>
</dbReference>
<dbReference type="RefSeq" id="WP_183826010.1">
    <property type="nucleotide sequence ID" value="NZ_JACHEU010000001.1"/>
</dbReference>
<name>A0A7W9VT13_9HYPH</name>
<comment type="caution">
    <text evidence="3">The sequence shown here is derived from an EMBL/GenBank/DDBJ whole genome shotgun (WGS) entry which is preliminary data.</text>
</comment>
<dbReference type="InterPro" id="IPR039261">
    <property type="entry name" value="FNR_nucleotide-bd"/>
</dbReference>
<dbReference type="Pfam" id="PF04954">
    <property type="entry name" value="SIP"/>
    <property type="match status" value="1"/>
</dbReference>
<dbReference type="PANTHER" id="PTHR30157:SF0">
    <property type="entry name" value="NADPH-DEPENDENT FERRIC-CHELATE REDUCTASE"/>
    <property type="match status" value="1"/>
</dbReference>
<sequence>MDQQTEQAPRKRPPLPEWTLSVVEAFDVTPRMRRVVFTGDNLDEMTYRPGQALVLAMPLPEGGTGRRDYTIRSFDRKKRQLAMDFVLHGTTPSPEWARRAAAGDMLQVRGPRGRTVIDETADWHLFCGDETCLPAILHMLESLPENAKVHVFLEVGGPGDRQKVPEAFATSVTWVDRGGEEAGPNTLLLDRLAAFELPQGRGHAYIIGETSNVRAQRRHLVERGLEKSQISSEGYWRPGRIGGHDHVDD</sequence>
<organism evidence="3 4">
    <name type="scientific">Aquamicrobium lusatiense</name>
    <dbReference type="NCBI Taxonomy" id="89772"/>
    <lineage>
        <taxon>Bacteria</taxon>
        <taxon>Pseudomonadati</taxon>
        <taxon>Pseudomonadota</taxon>
        <taxon>Alphaproteobacteria</taxon>
        <taxon>Hyphomicrobiales</taxon>
        <taxon>Phyllobacteriaceae</taxon>
        <taxon>Aquamicrobium</taxon>
    </lineage>
</organism>
<dbReference type="GO" id="GO:0016491">
    <property type="term" value="F:oxidoreductase activity"/>
    <property type="evidence" value="ECO:0007669"/>
    <property type="project" value="InterPro"/>
</dbReference>
<feature type="domain" description="FAD-binding FR-type" evidence="2">
    <location>
        <begin position="15"/>
        <end position="118"/>
    </location>
</feature>
<dbReference type="Gene3D" id="3.40.50.80">
    <property type="entry name" value="Nucleotide-binding domain of ferredoxin-NADP reductase (FNR) module"/>
    <property type="match status" value="1"/>
</dbReference>
<dbReference type="CDD" id="cd06193">
    <property type="entry name" value="siderophore_interacting"/>
    <property type="match status" value="1"/>
</dbReference>
<dbReference type="InterPro" id="IPR013113">
    <property type="entry name" value="SIP_FAD-bd"/>
</dbReference>
<accession>A0A7W9VT13</accession>
<dbReference type="SUPFAM" id="SSF52343">
    <property type="entry name" value="Ferredoxin reductase-like, C-terminal NADP-linked domain"/>
    <property type="match status" value="1"/>
</dbReference>
<evidence type="ECO:0000256" key="1">
    <source>
        <dbReference type="ARBA" id="ARBA00035644"/>
    </source>
</evidence>